<comment type="caution">
    <text evidence="2">The sequence shown here is derived from an EMBL/GenBank/DDBJ whole genome shotgun (WGS) entry which is preliminary data.</text>
</comment>
<evidence type="ECO:0000313" key="3">
    <source>
        <dbReference type="Proteomes" id="UP000631034"/>
    </source>
</evidence>
<proteinExistence type="predicted"/>
<evidence type="ECO:0000313" key="2">
    <source>
        <dbReference type="EMBL" id="MBE1236443.1"/>
    </source>
</evidence>
<protein>
    <submittedName>
        <fullName evidence="2">Uncharacterized protein</fullName>
    </submittedName>
</protein>
<dbReference type="RefSeq" id="WP_192533304.1">
    <property type="nucleotide sequence ID" value="NZ_JACZHT010000001.1"/>
</dbReference>
<organism evidence="2 3">
    <name type="scientific">Phaeovibrio sulfidiphilus</name>
    <dbReference type="NCBI Taxonomy" id="1220600"/>
    <lineage>
        <taxon>Bacteria</taxon>
        <taxon>Pseudomonadati</taxon>
        <taxon>Pseudomonadota</taxon>
        <taxon>Alphaproteobacteria</taxon>
        <taxon>Rhodospirillales</taxon>
        <taxon>Rhodospirillaceae</taxon>
        <taxon>Phaeovibrio</taxon>
    </lineage>
</organism>
<dbReference type="EMBL" id="JACZHT010000001">
    <property type="protein sequence ID" value="MBE1236443.1"/>
    <property type="molecule type" value="Genomic_DNA"/>
</dbReference>
<sequence length="233" mass="23695">MSLNAMRREPVRVPAGRSGLFRQGPVLWAAAALALGLSACAAAPGLPDPLADPGIRSAWLRGEDLHAGCRPGVPTHLRGVLYTSATPDRARVYEVHDDPHAAGTGVEAHATARDLPVRSRSAGQGGPRILDPWSGPVRAVPLGPRDLAVLTGSLAGDRARAAAGPGGRATGPQSGSLSASLSGPLSGPVLGWTVSGCLNGRPVFQVWPESPERAQAPALPGRLAGLFAPTAAP</sequence>
<gene>
    <name evidence="2" type="ORF">IHV25_02080</name>
</gene>
<evidence type="ECO:0000256" key="1">
    <source>
        <dbReference type="SAM" id="MobiDB-lite"/>
    </source>
</evidence>
<reference evidence="2" key="1">
    <citation type="submission" date="2020-10" db="EMBL/GenBank/DDBJ databases">
        <title>Genome sequence of the unusual species of purple photosynthetic bacteria, Phaeovibrio sulfidiphilus DSM 23193, type strain.</title>
        <authorList>
            <person name="Kyndt J.A."/>
            <person name="Meyer T.E."/>
        </authorList>
    </citation>
    <scope>NUCLEOTIDE SEQUENCE</scope>
    <source>
        <strain evidence="2">DSM 23193</strain>
    </source>
</reference>
<name>A0A8J6YXF4_9PROT</name>
<accession>A0A8J6YXF4</accession>
<feature type="region of interest" description="Disordered" evidence="1">
    <location>
        <begin position="159"/>
        <end position="182"/>
    </location>
</feature>
<dbReference type="Proteomes" id="UP000631034">
    <property type="component" value="Unassembled WGS sequence"/>
</dbReference>
<dbReference type="AlphaFoldDB" id="A0A8J6YXF4"/>
<feature type="compositionally biased region" description="Low complexity" evidence="1">
    <location>
        <begin position="170"/>
        <end position="182"/>
    </location>
</feature>
<keyword evidence="3" id="KW-1185">Reference proteome</keyword>